<evidence type="ECO:0000313" key="4">
    <source>
        <dbReference type="Proteomes" id="UP000249799"/>
    </source>
</evidence>
<dbReference type="InterPro" id="IPR000408">
    <property type="entry name" value="Reg_chr_condens"/>
</dbReference>
<keyword evidence="4" id="KW-1185">Reference proteome</keyword>
<dbReference type="PANTHER" id="PTHR22872">
    <property type="entry name" value="BTK-BINDING PROTEIN-RELATED"/>
    <property type="match status" value="1"/>
</dbReference>
<feature type="compositionally biased region" description="Acidic residues" evidence="2">
    <location>
        <begin position="38"/>
        <end position="47"/>
    </location>
</feature>
<reference evidence="3 4" key="1">
    <citation type="submission" date="2018-06" db="EMBL/GenBank/DDBJ databases">
        <title>Lujinxingia sediminis gen. nov. sp. nov., a new facultative anaerobic member of the class Deltaproteobacteria, and proposal of Lujinxingaceae fam. nov.</title>
        <authorList>
            <person name="Guo L.-Y."/>
            <person name="Li C.-M."/>
            <person name="Wang S."/>
            <person name="Du Z.-J."/>
        </authorList>
    </citation>
    <scope>NUCLEOTIDE SEQUENCE [LARGE SCALE GENOMIC DNA]</scope>
    <source>
        <strain evidence="3 4">FA350</strain>
    </source>
</reference>
<dbReference type="InterPro" id="IPR009091">
    <property type="entry name" value="RCC1/BLIP-II"/>
</dbReference>
<dbReference type="OrthoDB" id="9758365at2"/>
<evidence type="ECO:0000256" key="1">
    <source>
        <dbReference type="ARBA" id="ARBA00022737"/>
    </source>
</evidence>
<name>A0A2Z4FL52_9DELT</name>
<dbReference type="PANTHER" id="PTHR22872:SF2">
    <property type="entry name" value="INHIBITOR OF BRUTON TYROSINE KINASE"/>
    <property type="match status" value="1"/>
</dbReference>
<feature type="region of interest" description="Disordered" evidence="2">
    <location>
        <begin position="33"/>
        <end position="71"/>
    </location>
</feature>
<dbReference type="SUPFAM" id="SSF50985">
    <property type="entry name" value="RCC1/BLIP-II"/>
    <property type="match status" value="1"/>
</dbReference>
<dbReference type="KEGG" id="bsed:DN745_10420"/>
<dbReference type="Pfam" id="PF13540">
    <property type="entry name" value="RCC1_2"/>
    <property type="match status" value="6"/>
</dbReference>
<evidence type="ECO:0000256" key="2">
    <source>
        <dbReference type="SAM" id="MobiDB-lite"/>
    </source>
</evidence>
<dbReference type="Gene3D" id="2.130.10.30">
    <property type="entry name" value="Regulator of chromosome condensation 1/beta-lactamase-inhibitor protein II"/>
    <property type="match status" value="2"/>
</dbReference>
<dbReference type="AlphaFoldDB" id="A0A2Z4FL52"/>
<gene>
    <name evidence="3" type="ORF">DN745_10420</name>
</gene>
<proteinExistence type="predicted"/>
<dbReference type="EMBL" id="CP030032">
    <property type="protein sequence ID" value="AWV89731.1"/>
    <property type="molecule type" value="Genomic_DNA"/>
</dbReference>
<evidence type="ECO:0008006" key="5">
    <source>
        <dbReference type="Google" id="ProtNLM"/>
    </source>
</evidence>
<dbReference type="InterPro" id="IPR051625">
    <property type="entry name" value="Signaling_Regulatory_Domain"/>
</dbReference>
<feature type="region of interest" description="Disordered" evidence="2">
    <location>
        <begin position="463"/>
        <end position="482"/>
    </location>
</feature>
<protein>
    <recommendedName>
        <fullName evidence="5">BNR repeat domain protein</fullName>
    </recommendedName>
</protein>
<evidence type="ECO:0000313" key="3">
    <source>
        <dbReference type="EMBL" id="AWV89731.1"/>
    </source>
</evidence>
<organism evidence="3 4">
    <name type="scientific">Bradymonas sediminis</name>
    <dbReference type="NCBI Taxonomy" id="1548548"/>
    <lineage>
        <taxon>Bacteria</taxon>
        <taxon>Deltaproteobacteria</taxon>
        <taxon>Bradymonadales</taxon>
        <taxon>Bradymonadaceae</taxon>
        <taxon>Bradymonas</taxon>
    </lineage>
</organism>
<dbReference type="PROSITE" id="PS50012">
    <property type="entry name" value="RCC1_3"/>
    <property type="match status" value="6"/>
</dbReference>
<dbReference type="Proteomes" id="UP000249799">
    <property type="component" value="Chromosome"/>
</dbReference>
<accession>A0A2Z4FL52</accession>
<dbReference type="PRINTS" id="PR00633">
    <property type="entry name" value="RCCNDNSATION"/>
</dbReference>
<sequence>MGVWMVVLLGVWCQAGCGMTDDSAQRTWSLGEVAQGQEDGDSPDADTYETREGDPLRPGASEGGLPRLPGFPQVLPECSGEGGCPGERLESGWCGDPSGCKDRCAEGSDAAAQGDECVCAPQNEGVEMCDGNDDDCDGIVDNIYADGHLAARGDLTCVTSRAGALRCFGGGEATGVWPATQARLGQVSAGRGHGCAVGADAQVYCWGDNHFGQALPGGAAFVSAPTRVELNADIVKVDSGADHSCALSTAGEVYCWGRNQYSQLGVGTSVPVDGAVEIEAVLDFVDLSLGADHACAATRDGRMLCWGANHFGQTAQGDFDAINVPSWVDIPDYVTQVSAGAAHTCALTEQERIYCWGNNEQGQLGDGTTTSRMHPRVAGEEVLFKSVTAGGSRTCALRGSGRVYCWGDNQQGSLGVDGVASSYLEPTPAAGALEFSEIRAGGRHICGLTLRGYLQCWGRGQDGQLGGGAQTQQRRPRRVDCR</sequence>
<keyword evidence="1" id="KW-0677">Repeat</keyword>